<name>A0A9X3NR12_9ACTN</name>
<accession>A0A9X3NR12</accession>
<evidence type="ECO:0000313" key="2">
    <source>
        <dbReference type="EMBL" id="MDA0566808.1"/>
    </source>
</evidence>
<keyword evidence="3" id="KW-1185">Reference proteome</keyword>
<dbReference type="RefSeq" id="WP_270074061.1">
    <property type="nucleotide sequence ID" value="NZ_JAJAQC010000042.1"/>
</dbReference>
<dbReference type="AlphaFoldDB" id="A0A9X3NR12"/>
<gene>
    <name evidence="2" type="ORF">LG943_21190</name>
</gene>
<proteinExistence type="predicted"/>
<protein>
    <submittedName>
        <fullName evidence="2">PRC-barrel domain-containing protein</fullName>
    </submittedName>
</protein>
<dbReference type="Proteomes" id="UP001140076">
    <property type="component" value="Unassembled WGS sequence"/>
</dbReference>
<sequence length="111" mass="12243">MPTILVSDLLGREVRDSRGTALGRVQDVVVRRTADGGYEVVGLVTGRSSVAGRWGYGGSLAPPPLLRAVLRRLRAHERYLRWDHIAELGETVRTSVPGERLGRRWSDVDPA</sequence>
<evidence type="ECO:0000313" key="3">
    <source>
        <dbReference type="Proteomes" id="UP001140076"/>
    </source>
</evidence>
<comment type="caution">
    <text evidence="2">The sequence shown here is derived from an EMBL/GenBank/DDBJ whole genome shotgun (WGS) entry which is preliminary data.</text>
</comment>
<dbReference type="Pfam" id="PF05239">
    <property type="entry name" value="PRC"/>
    <property type="match status" value="1"/>
</dbReference>
<dbReference type="InterPro" id="IPR027275">
    <property type="entry name" value="PRC-brl_dom"/>
</dbReference>
<dbReference type="EMBL" id="JAJAQC010000042">
    <property type="protein sequence ID" value="MDA0566808.1"/>
    <property type="molecule type" value="Genomic_DNA"/>
</dbReference>
<feature type="domain" description="PRC-barrel" evidence="1">
    <location>
        <begin position="3"/>
        <end position="34"/>
    </location>
</feature>
<organism evidence="2 3">
    <name type="scientific">Streptomonospora mangrovi</name>
    <dbReference type="NCBI Taxonomy" id="2883123"/>
    <lineage>
        <taxon>Bacteria</taxon>
        <taxon>Bacillati</taxon>
        <taxon>Actinomycetota</taxon>
        <taxon>Actinomycetes</taxon>
        <taxon>Streptosporangiales</taxon>
        <taxon>Nocardiopsidaceae</taxon>
        <taxon>Streptomonospora</taxon>
    </lineage>
</organism>
<evidence type="ECO:0000259" key="1">
    <source>
        <dbReference type="Pfam" id="PF05239"/>
    </source>
</evidence>
<reference evidence="2" key="1">
    <citation type="submission" date="2021-10" db="EMBL/GenBank/DDBJ databases">
        <title>Streptomonospora sp. nov., isolated from mangrove soil.</title>
        <authorList>
            <person name="Chen X."/>
            <person name="Ge X."/>
            <person name="Liu W."/>
        </authorList>
    </citation>
    <scope>NUCLEOTIDE SEQUENCE</scope>
    <source>
        <strain evidence="2">S1-112</strain>
    </source>
</reference>